<evidence type="ECO:0000259" key="1">
    <source>
        <dbReference type="PROSITE" id="PS51658"/>
    </source>
</evidence>
<sequence>MIELDIMGVRVEVPSNAPMLLLKESGGQRYLPIWIGAAEASAIVNALEGIVPPRPMTHDLMADVLSQLGHVDLEGRITTVADGTFYAELWVDGHAITARPSDVVALALRSGFKVKCPDELLDQVGVELFEPAEDEVEKFREFLDQISPDDFEN</sequence>
<dbReference type="Pfam" id="PF02577">
    <property type="entry name" value="BFN_dom"/>
    <property type="match status" value="1"/>
</dbReference>
<organism evidence="2 3">
    <name type="scientific">Brooklawnia propionicigenes</name>
    <dbReference type="NCBI Taxonomy" id="3041175"/>
    <lineage>
        <taxon>Bacteria</taxon>
        <taxon>Bacillati</taxon>
        <taxon>Actinomycetota</taxon>
        <taxon>Actinomycetes</taxon>
        <taxon>Propionibacteriales</taxon>
        <taxon>Propionibacteriaceae</taxon>
        <taxon>Brooklawnia</taxon>
    </lineage>
</organism>
<keyword evidence="3" id="KW-1185">Reference proteome</keyword>
<protein>
    <submittedName>
        <fullName evidence="2">Bifunctional nuclease family protein</fullName>
    </submittedName>
</protein>
<reference evidence="2" key="1">
    <citation type="journal article" date="2024" name="Int. J. Syst. Evol. Microbiol.">
        <title>Brooklawnia propionicigenes sp. nov., a facultatively anaerobic, propionate-producing bacterium isolated from a methanogenic reactor treating waste from cattle farms.</title>
        <authorList>
            <person name="Akita Y."/>
            <person name="Ueki A."/>
            <person name="Tonouchi A."/>
            <person name="Sugawara Y."/>
            <person name="Honma S."/>
            <person name="Kaku N."/>
            <person name="Ueki K."/>
        </authorList>
    </citation>
    <scope>NUCLEOTIDE SEQUENCE</scope>
    <source>
        <strain evidence="2">SH051</strain>
    </source>
</reference>
<proteinExistence type="predicted"/>
<dbReference type="SUPFAM" id="SSF103256">
    <property type="entry name" value="Hypothetical protein TM0160"/>
    <property type="match status" value="1"/>
</dbReference>
<evidence type="ECO:0000313" key="2">
    <source>
        <dbReference type="EMBL" id="BEH00834.1"/>
    </source>
</evidence>
<evidence type="ECO:0000313" key="3">
    <source>
        <dbReference type="Proteomes" id="UP001431656"/>
    </source>
</evidence>
<gene>
    <name evidence="2" type="ORF">brsh051_01150</name>
</gene>
<feature type="domain" description="BFN" evidence="1">
    <location>
        <begin position="1"/>
        <end position="128"/>
    </location>
</feature>
<dbReference type="Gene3D" id="3.10.690.10">
    <property type="entry name" value="Bifunctional nuclease domain"/>
    <property type="match status" value="1"/>
</dbReference>
<dbReference type="Proteomes" id="UP001431656">
    <property type="component" value="Chromosome"/>
</dbReference>
<dbReference type="PROSITE" id="PS51658">
    <property type="entry name" value="BFN"/>
    <property type="match status" value="1"/>
</dbReference>
<dbReference type="AlphaFoldDB" id="A0AAN0MEH1"/>
<dbReference type="EMBL" id="AP028056">
    <property type="protein sequence ID" value="BEH00834.1"/>
    <property type="molecule type" value="Genomic_DNA"/>
</dbReference>
<dbReference type="KEGG" id="broo:brsh051_01150"/>
<dbReference type="RefSeq" id="WP_286266560.1">
    <property type="nucleotide sequence ID" value="NZ_AP028056.1"/>
</dbReference>
<accession>A0AAN0MEH1</accession>
<dbReference type="GO" id="GO:0004518">
    <property type="term" value="F:nuclease activity"/>
    <property type="evidence" value="ECO:0007669"/>
    <property type="project" value="InterPro"/>
</dbReference>
<name>A0AAN0MEH1_9ACTN</name>
<dbReference type="InterPro" id="IPR003729">
    <property type="entry name" value="Bi_nuclease_dom"/>
</dbReference>
<dbReference type="InterPro" id="IPR036104">
    <property type="entry name" value="BFN_sf"/>
</dbReference>